<dbReference type="Gene3D" id="3.30.420.10">
    <property type="entry name" value="Ribonuclease H-like superfamily/Ribonuclease H"/>
    <property type="match status" value="1"/>
</dbReference>
<dbReference type="RefSeq" id="WP_124966422.1">
    <property type="nucleotide sequence ID" value="NZ_RRAZ01000035.1"/>
</dbReference>
<organism evidence="3 4">
    <name type="scientific">Falsigemmobacter faecalis</name>
    <dbReference type="NCBI Taxonomy" id="2488730"/>
    <lineage>
        <taxon>Bacteria</taxon>
        <taxon>Pseudomonadati</taxon>
        <taxon>Pseudomonadota</taxon>
        <taxon>Alphaproteobacteria</taxon>
        <taxon>Rhodobacterales</taxon>
        <taxon>Paracoccaceae</taxon>
        <taxon>Falsigemmobacter</taxon>
    </lineage>
</organism>
<dbReference type="InterPro" id="IPR001584">
    <property type="entry name" value="Integrase_cat-core"/>
</dbReference>
<dbReference type="SUPFAM" id="SSF53098">
    <property type="entry name" value="Ribonuclease H-like"/>
    <property type="match status" value="1"/>
</dbReference>
<dbReference type="InterPro" id="IPR012337">
    <property type="entry name" value="RNaseH-like_sf"/>
</dbReference>
<feature type="domain" description="Integrase catalytic" evidence="2">
    <location>
        <begin position="244"/>
        <end position="455"/>
    </location>
</feature>
<keyword evidence="4" id="KW-1185">Reference proteome</keyword>
<dbReference type="InterPro" id="IPR015378">
    <property type="entry name" value="Transposase-like_Mu_C"/>
</dbReference>
<dbReference type="GO" id="GO:0003676">
    <property type="term" value="F:nucleic acid binding"/>
    <property type="evidence" value="ECO:0007669"/>
    <property type="project" value="InterPro"/>
</dbReference>
<evidence type="ECO:0000256" key="1">
    <source>
        <dbReference type="SAM" id="MobiDB-lite"/>
    </source>
</evidence>
<feature type="region of interest" description="Disordered" evidence="1">
    <location>
        <begin position="583"/>
        <end position="654"/>
    </location>
</feature>
<name>A0A3P3D7A9_9RHOB</name>
<dbReference type="AlphaFoldDB" id="A0A3P3D7A9"/>
<dbReference type="Proteomes" id="UP000282125">
    <property type="component" value="Unassembled WGS sequence"/>
</dbReference>
<dbReference type="EMBL" id="RRAZ01000035">
    <property type="protein sequence ID" value="RRH70237.1"/>
    <property type="molecule type" value="Genomic_DNA"/>
</dbReference>
<protein>
    <recommendedName>
        <fullName evidence="2">Integrase catalytic domain-containing protein</fullName>
    </recommendedName>
</protein>
<dbReference type="GO" id="GO:0015074">
    <property type="term" value="P:DNA integration"/>
    <property type="evidence" value="ECO:0007669"/>
    <property type="project" value="InterPro"/>
</dbReference>
<gene>
    <name evidence="3" type="ORF">EG244_17245</name>
</gene>
<feature type="compositionally biased region" description="Basic residues" evidence="1">
    <location>
        <begin position="585"/>
        <end position="597"/>
    </location>
</feature>
<evidence type="ECO:0000313" key="3">
    <source>
        <dbReference type="EMBL" id="RRH70237.1"/>
    </source>
</evidence>
<comment type="caution">
    <text evidence="3">The sequence shown here is derived from an EMBL/GenBank/DDBJ whole genome shotgun (WGS) entry which is preliminary data.</text>
</comment>
<dbReference type="OrthoDB" id="9814072at2"/>
<proteinExistence type="predicted"/>
<dbReference type="InterPro" id="IPR036397">
    <property type="entry name" value="RNaseH_sf"/>
</dbReference>
<dbReference type="Pfam" id="PF09299">
    <property type="entry name" value="Mu-transpos_C"/>
    <property type="match status" value="1"/>
</dbReference>
<accession>A0A3P3D7A9</accession>
<dbReference type="PROSITE" id="PS50994">
    <property type="entry name" value="INTEGRASE"/>
    <property type="match status" value="1"/>
</dbReference>
<reference evidence="3 4" key="1">
    <citation type="submission" date="2018-11" db="EMBL/GenBank/DDBJ databases">
        <title>Gemmobacter sp. nov., YIM 102744-1 draft genome.</title>
        <authorList>
            <person name="Li G."/>
            <person name="Jiang Y."/>
        </authorList>
    </citation>
    <scope>NUCLEOTIDE SEQUENCE [LARGE SCALE GENOMIC DNA]</scope>
    <source>
        <strain evidence="3 4">YIM 102744-1</strain>
    </source>
</reference>
<sequence>MIDVVSNYIGRQLVYDGVIFTVTARTQDESGFIIQDVEGNGAQISNEELHVLLAQAQSDISRSRQYFQTKAGQQDQEVRLQILRAEAELNAQGYLSWTQRHALLIEKFQGLRDRLGRPISVPSVRALQSWKGAFRAGGRQALADARRRSGNRTRRHDPIFEAIVIQQLEERFVNSDRVTAKELHRISYALYQTWAEENKVTMQECGERVVRSIISSLPHRDLIKRRIGCDQATKELLRARHFEMVQAPFERVEIDSTQADIFVVIDSEGNVARPHICAAIDCATGLIVGMSLSLTPPNAELTARTLKEMMVPHGDAFFDAFGISNRLEAIGRPLVTISDQGSENSGPLIESIVEHCLYEFRKNIPKKPEKKPFIERLFGVMNEFIHSLPGATETRLMKNRTRIEKATAEARLTFEQFESKLQRWRYDVYAQMPRKRVTSHLRTNESPAASWRRLLKECLVPEPPSESEIRQMFFAGRTERKLQRYGVEYQRIQYFGEAGLLLDQYGPGAKLEIRYDPTDIRMLLARHPNDDDWVELTAKDPDLPAISFAELERLRKTLPVDEMEAQGALSAQIILREMTKDMHRPMRGQRTKARRAAHAAQDFQRDQETALRSKASPRGANSSRQPETEVVSLNEPVFVASPSSPPPIERRRRS</sequence>
<evidence type="ECO:0000259" key="2">
    <source>
        <dbReference type="PROSITE" id="PS50994"/>
    </source>
</evidence>
<evidence type="ECO:0000313" key="4">
    <source>
        <dbReference type="Proteomes" id="UP000282125"/>
    </source>
</evidence>